<proteinExistence type="predicted"/>
<reference evidence="2" key="1">
    <citation type="journal article" date="2013" name="BMC Genomics">
        <title>Unscrambling butterfly oogenesis.</title>
        <authorList>
            <person name="Carter J.M."/>
            <person name="Baker S.C."/>
            <person name="Pink R."/>
            <person name="Carter D.R."/>
            <person name="Collins A."/>
            <person name="Tomlin J."/>
            <person name="Gibbs M."/>
            <person name="Breuker C.J."/>
        </authorList>
    </citation>
    <scope>NUCLEOTIDE SEQUENCE</scope>
    <source>
        <tissue evidence="2">Ovary</tissue>
    </source>
</reference>
<feature type="compositionally biased region" description="Basic and acidic residues" evidence="1">
    <location>
        <begin position="128"/>
        <end position="148"/>
    </location>
</feature>
<reference evidence="2" key="2">
    <citation type="submission" date="2013-05" db="EMBL/GenBank/DDBJ databases">
        <authorList>
            <person name="Carter J.-M."/>
            <person name="Baker S.C."/>
            <person name="Pink R."/>
            <person name="Carter D.R.F."/>
            <person name="Collins A."/>
            <person name="Tomlin J."/>
            <person name="Gibbs M."/>
            <person name="Breuker C.J."/>
        </authorList>
    </citation>
    <scope>NUCLEOTIDE SEQUENCE</scope>
    <source>
        <tissue evidence="2">Ovary</tissue>
    </source>
</reference>
<evidence type="ECO:0000256" key="1">
    <source>
        <dbReference type="SAM" id="MobiDB-lite"/>
    </source>
</evidence>
<sequence>MFDNPIFDLESIVKLQTTAEPESNENNESYLQIKPLENNENYDEGMEKMMTTTMKISLSEPNIINEPSYEPKPDIISILKENGQRMNFASIDTTDYTTIENDWLEAEDENSTLSFETTSSNINAQMDSEMHNEESSEHANKTEQRSSKQFENFDFDTTTDSMNENNNEDITFDQIKKIYEMAPVL</sequence>
<dbReference type="AlphaFoldDB" id="S4PUD8"/>
<evidence type="ECO:0000313" key="2">
    <source>
        <dbReference type="EMBL" id="JAA82097.1"/>
    </source>
</evidence>
<feature type="non-terminal residue" evidence="2">
    <location>
        <position position="185"/>
    </location>
</feature>
<protein>
    <submittedName>
        <fullName evidence="2">Calcineurin-binding protein cabin-1</fullName>
    </submittedName>
</protein>
<organism evidence="2">
    <name type="scientific">Pararge aegeria</name>
    <name type="common">speckled wood butterfly</name>
    <dbReference type="NCBI Taxonomy" id="116150"/>
    <lineage>
        <taxon>Eukaryota</taxon>
        <taxon>Metazoa</taxon>
        <taxon>Ecdysozoa</taxon>
        <taxon>Arthropoda</taxon>
        <taxon>Hexapoda</taxon>
        <taxon>Insecta</taxon>
        <taxon>Pterygota</taxon>
        <taxon>Neoptera</taxon>
        <taxon>Endopterygota</taxon>
        <taxon>Lepidoptera</taxon>
        <taxon>Glossata</taxon>
        <taxon>Ditrysia</taxon>
        <taxon>Papilionoidea</taxon>
        <taxon>Nymphalidae</taxon>
        <taxon>Satyrinae</taxon>
        <taxon>Satyrini</taxon>
        <taxon>Parargina</taxon>
        <taxon>Pararge</taxon>
    </lineage>
</organism>
<name>S4PUD8_9NEOP</name>
<dbReference type="EMBL" id="GAIX01010463">
    <property type="protein sequence ID" value="JAA82097.1"/>
    <property type="molecule type" value="Transcribed_RNA"/>
</dbReference>
<accession>S4PUD8</accession>
<feature type="region of interest" description="Disordered" evidence="1">
    <location>
        <begin position="127"/>
        <end position="149"/>
    </location>
</feature>